<feature type="region of interest" description="Disordered" evidence="1">
    <location>
        <begin position="1"/>
        <end position="26"/>
    </location>
</feature>
<sequence length="441" mass="48462">MPDRNDALRRARERLTSPTTPGESASRQDLADLVNAWIYTHHQRVTCLTANYLGKLERGLVRWPQADYREALRAILGAETDADLGFRRARRSSTALAVEEVGDVNRKGFFRTALGAAVSITLADLAQFAQPAEVPKAVQAADILELRTIAGVFSAWDHTYGGGLVRDAVNAQLRYSVSLLQHSTCPRALHDELYVAVGWLGHSAAAMAFDAYAHDDARRMFRLALSCAEEAGDWHLRAKVLSLMARQAIWCGDADDGLTLVELALVRADRLTPAERAMLYTARARAMAKLGMVEGTLESVGKADEQFTRIRPADERPWMRYYDAAQHAGDTGHAMFDLALKQSDRFAAATSQRLGTAVEGHVAPYVRSRAISGIKLASLTMATGDPDEAAVIGMRAIGDAGKVRSCRAQDDMRELHRLAQPHDRRTPVAELRHQIRTAIQA</sequence>
<name>A0ABN3T3C6_9ACTN</name>
<keyword evidence="3" id="KW-1185">Reference proteome</keyword>
<feature type="compositionally biased region" description="Polar residues" evidence="1">
    <location>
        <begin position="16"/>
        <end position="26"/>
    </location>
</feature>
<evidence type="ECO:0000313" key="3">
    <source>
        <dbReference type="Proteomes" id="UP001501666"/>
    </source>
</evidence>
<dbReference type="RefSeq" id="WP_346154579.1">
    <property type="nucleotide sequence ID" value="NZ_BAAATE010000034.1"/>
</dbReference>
<feature type="compositionally biased region" description="Basic and acidic residues" evidence="1">
    <location>
        <begin position="1"/>
        <end position="15"/>
    </location>
</feature>
<reference evidence="2 3" key="1">
    <citation type="journal article" date="2019" name="Int. J. Syst. Evol. Microbiol.">
        <title>The Global Catalogue of Microorganisms (GCM) 10K type strain sequencing project: providing services to taxonomists for standard genome sequencing and annotation.</title>
        <authorList>
            <consortium name="The Broad Institute Genomics Platform"/>
            <consortium name="The Broad Institute Genome Sequencing Center for Infectious Disease"/>
            <person name="Wu L."/>
            <person name="Ma J."/>
        </authorList>
    </citation>
    <scope>NUCLEOTIDE SEQUENCE [LARGE SCALE GENOMIC DNA]</scope>
    <source>
        <strain evidence="2 3">JCM 6835</strain>
    </source>
</reference>
<dbReference type="Gene3D" id="1.25.40.10">
    <property type="entry name" value="Tetratricopeptide repeat domain"/>
    <property type="match status" value="1"/>
</dbReference>
<evidence type="ECO:0000256" key="1">
    <source>
        <dbReference type="SAM" id="MobiDB-lite"/>
    </source>
</evidence>
<gene>
    <name evidence="2" type="ORF">GCM10010412_083040</name>
</gene>
<dbReference type="InterPro" id="IPR011990">
    <property type="entry name" value="TPR-like_helical_dom_sf"/>
</dbReference>
<dbReference type="EMBL" id="BAAATE010000034">
    <property type="protein sequence ID" value="GAA2692236.1"/>
    <property type="molecule type" value="Genomic_DNA"/>
</dbReference>
<comment type="caution">
    <text evidence="2">The sequence shown here is derived from an EMBL/GenBank/DDBJ whole genome shotgun (WGS) entry which is preliminary data.</text>
</comment>
<evidence type="ECO:0000313" key="2">
    <source>
        <dbReference type="EMBL" id="GAA2692236.1"/>
    </source>
</evidence>
<dbReference type="Proteomes" id="UP001501666">
    <property type="component" value="Unassembled WGS sequence"/>
</dbReference>
<organism evidence="2 3">
    <name type="scientific">Nonomuraea recticatena</name>
    <dbReference type="NCBI Taxonomy" id="46178"/>
    <lineage>
        <taxon>Bacteria</taxon>
        <taxon>Bacillati</taxon>
        <taxon>Actinomycetota</taxon>
        <taxon>Actinomycetes</taxon>
        <taxon>Streptosporangiales</taxon>
        <taxon>Streptosporangiaceae</taxon>
        <taxon>Nonomuraea</taxon>
    </lineage>
</organism>
<proteinExistence type="predicted"/>
<protein>
    <submittedName>
        <fullName evidence="2">Helix-turn-helix transcriptional regulator</fullName>
    </submittedName>
</protein>
<accession>A0ABN3T3C6</accession>